<protein>
    <submittedName>
        <fullName evidence="1">Uncharacterized protein</fullName>
    </submittedName>
</protein>
<sequence>MIVTKEQWNSWISGIIKDLEGCDIKEERQSIADKLADLIDGKSERELLAASPLKIDLYNSLIRIGTDCRGGLEAAFHDYVNRNSYLDDADPLAPVQHYYPPCKHIFSLLPVGIKLSDGECEWYWTRLICNAPSFDLTTESGTNLLDYTGVYKDIDLTIAPDGQMQVTGNIDRTIIDAINDIYLERSQGRFQPYIFEGDEFEN</sequence>
<evidence type="ECO:0000313" key="1">
    <source>
        <dbReference type="EMBL" id="CAH1599214.1"/>
    </source>
</evidence>
<dbReference type="RefSeq" id="WP_409589287.1">
    <property type="nucleotide sequence ID" value="NZ_CAKMTZ010000082.1"/>
</dbReference>
<organism evidence="1 2">
    <name type="scientific">Vibrio jasicida</name>
    <dbReference type="NCBI Taxonomy" id="766224"/>
    <lineage>
        <taxon>Bacteria</taxon>
        <taxon>Pseudomonadati</taxon>
        <taxon>Pseudomonadota</taxon>
        <taxon>Gammaproteobacteria</taxon>
        <taxon>Vibrionales</taxon>
        <taxon>Vibrionaceae</taxon>
        <taxon>Vibrio</taxon>
    </lineage>
</organism>
<reference evidence="1" key="1">
    <citation type="submission" date="2022-01" db="EMBL/GenBank/DDBJ databases">
        <authorList>
            <person name="Lagorce A."/>
        </authorList>
    </citation>
    <scope>NUCLEOTIDE SEQUENCE</scope>
    <source>
        <strain evidence="1">Th15_F1_A12</strain>
    </source>
</reference>
<name>A0AAU9QSU5_9VIBR</name>
<evidence type="ECO:0000313" key="2">
    <source>
        <dbReference type="Proteomes" id="UP001295462"/>
    </source>
</evidence>
<comment type="caution">
    <text evidence="1">The sequence shown here is derived from an EMBL/GenBank/DDBJ whole genome shotgun (WGS) entry which is preliminary data.</text>
</comment>
<dbReference type="AlphaFoldDB" id="A0AAU9QSU5"/>
<dbReference type="EMBL" id="CAKMUD010000094">
    <property type="protein sequence ID" value="CAH1599214.1"/>
    <property type="molecule type" value="Genomic_DNA"/>
</dbReference>
<proteinExistence type="predicted"/>
<accession>A0AAU9QSU5</accession>
<dbReference type="Proteomes" id="UP001295462">
    <property type="component" value="Unassembled WGS sequence"/>
</dbReference>
<gene>
    <name evidence="1" type="ORF">THF1A12_40059</name>
</gene>